<dbReference type="Gene3D" id="1.25.40.10">
    <property type="entry name" value="Tetratricopeptide repeat domain"/>
    <property type="match status" value="1"/>
</dbReference>
<protein>
    <submittedName>
        <fullName evidence="3">Tetratricopeptide repeat-containing protein</fullName>
    </submittedName>
</protein>
<keyword evidence="1" id="KW-0472">Membrane</keyword>
<keyword evidence="1" id="KW-0812">Transmembrane</keyword>
<dbReference type="Proteomes" id="UP000199452">
    <property type="component" value="Unassembled WGS sequence"/>
</dbReference>
<organism evidence="3 4">
    <name type="scientific">Williamwhitmania taraxaci</name>
    <dbReference type="NCBI Taxonomy" id="1640674"/>
    <lineage>
        <taxon>Bacteria</taxon>
        <taxon>Pseudomonadati</taxon>
        <taxon>Bacteroidota</taxon>
        <taxon>Bacteroidia</taxon>
        <taxon>Bacteroidales</taxon>
        <taxon>Williamwhitmaniaceae</taxon>
        <taxon>Williamwhitmania</taxon>
    </lineage>
</organism>
<gene>
    <name evidence="3" type="ORF">SAMN05216323_105218</name>
</gene>
<sequence length="257" mass="28850">MATNYNAIRLLEKRIDGTISKDEANWLAQRLAVDFSLRREFRFRKELESIVGEVEIDRLRQRLAVAWQENNSLQSTHQENLQRFSRFKRYFYAAATLAGIAAGGLAMHATFLTKETPVALYAQHFEPYPPVRIVRTGGGLSSESHFFRGMIAYQGGFYATAADDFESLVKGGDTSVTVKFYLGLSYMELGRFAEARQSLEHVTTSGSLFVDQSVWYLALCHLAEENSEAAQKLLVKLATSDSPMSAKATALLTEMHK</sequence>
<evidence type="ECO:0000313" key="4">
    <source>
        <dbReference type="Proteomes" id="UP000199452"/>
    </source>
</evidence>
<evidence type="ECO:0000256" key="1">
    <source>
        <dbReference type="SAM" id="Phobius"/>
    </source>
</evidence>
<evidence type="ECO:0000259" key="2">
    <source>
        <dbReference type="Pfam" id="PF21545"/>
    </source>
</evidence>
<dbReference type="AlphaFoldDB" id="A0A1G6PIU9"/>
<name>A0A1G6PIU9_9BACT</name>
<feature type="domain" description="ESX-1 secretion system protein EccA1-like N-terminal" evidence="2">
    <location>
        <begin position="177"/>
        <end position="251"/>
    </location>
</feature>
<keyword evidence="1" id="KW-1133">Transmembrane helix</keyword>
<dbReference type="RefSeq" id="WP_092439581.1">
    <property type="nucleotide sequence ID" value="NZ_FMYP01000052.1"/>
</dbReference>
<dbReference type="InterPro" id="IPR049078">
    <property type="entry name" value="T7SS_EccA1-like_N"/>
</dbReference>
<dbReference type="OrthoDB" id="979271at2"/>
<dbReference type="InterPro" id="IPR011990">
    <property type="entry name" value="TPR-like_helical_dom_sf"/>
</dbReference>
<dbReference type="Pfam" id="PF21545">
    <property type="entry name" value="T7SS_EccA1_N"/>
    <property type="match status" value="1"/>
</dbReference>
<dbReference type="EMBL" id="FMYP01000052">
    <property type="protein sequence ID" value="SDC80172.1"/>
    <property type="molecule type" value="Genomic_DNA"/>
</dbReference>
<proteinExistence type="predicted"/>
<feature type="transmembrane region" description="Helical" evidence="1">
    <location>
        <begin position="90"/>
        <end position="111"/>
    </location>
</feature>
<dbReference type="STRING" id="1640674.SAMN05216323_105218"/>
<accession>A0A1G6PIU9</accession>
<keyword evidence="4" id="KW-1185">Reference proteome</keyword>
<reference evidence="3 4" key="1">
    <citation type="submission" date="2016-09" db="EMBL/GenBank/DDBJ databases">
        <authorList>
            <person name="Capua I."/>
            <person name="De Benedictis P."/>
            <person name="Joannis T."/>
            <person name="Lombin L.H."/>
            <person name="Cattoli G."/>
        </authorList>
    </citation>
    <scope>NUCLEOTIDE SEQUENCE [LARGE SCALE GENOMIC DNA]</scope>
    <source>
        <strain evidence="3 4">A7P-90m</strain>
    </source>
</reference>
<evidence type="ECO:0000313" key="3">
    <source>
        <dbReference type="EMBL" id="SDC80172.1"/>
    </source>
</evidence>
<dbReference type="SUPFAM" id="SSF48452">
    <property type="entry name" value="TPR-like"/>
    <property type="match status" value="1"/>
</dbReference>